<dbReference type="EC" id="2.7.9.2" evidence="6"/>
<proteinExistence type="inferred from homology"/>
<dbReference type="Proteomes" id="UP000282433">
    <property type="component" value="Chromosome"/>
</dbReference>
<evidence type="ECO:0000256" key="2">
    <source>
        <dbReference type="ARBA" id="ARBA00022723"/>
    </source>
</evidence>
<protein>
    <submittedName>
        <fullName evidence="6">Phosphoenolpyruvate synthase</fullName>
        <ecNumber evidence="6">2.7.9.2</ecNumber>
    </submittedName>
</protein>
<feature type="domain" description="PEP-utilising enzyme C-terminal" evidence="5">
    <location>
        <begin position="14"/>
        <end position="83"/>
    </location>
</feature>
<dbReference type="GO" id="GO:0005524">
    <property type="term" value="F:ATP binding"/>
    <property type="evidence" value="ECO:0007669"/>
    <property type="project" value="UniProtKB-KW"/>
</dbReference>
<keyword evidence="6" id="KW-0670">Pyruvate</keyword>
<dbReference type="InterPro" id="IPR000121">
    <property type="entry name" value="PEP_util_C"/>
</dbReference>
<dbReference type="PANTHER" id="PTHR43030">
    <property type="entry name" value="PHOSPHOENOLPYRUVATE SYNTHASE"/>
    <property type="match status" value="1"/>
</dbReference>
<comment type="similarity">
    <text evidence="1">Belongs to the PEP-utilizing enzyme family.</text>
</comment>
<keyword evidence="2" id="KW-0479">Metal-binding</keyword>
<evidence type="ECO:0000256" key="3">
    <source>
        <dbReference type="ARBA" id="ARBA00022741"/>
    </source>
</evidence>
<keyword evidence="3" id="KW-0547">Nucleotide-binding</keyword>
<dbReference type="Pfam" id="PF02896">
    <property type="entry name" value="PEP-utilizers_C"/>
    <property type="match status" value="1"/>
</dbReference>
<dbReference type="InterPro" id="IPR006319">
    <property type="entry name" value="PEP_synth"/>
</dbReference>
<dbReference type="GO" id="GO:0046872">
    <property type="term" value="F:metal ion binding"/>
    <property type="evidence" value="ECO:0007669"/>
    <property type="project" value="UniProtKB-KW"/>
</dbReference>
<evidence type="ECO:0000313" key="6">
    <source>
        <dbReference type="EMBL" id="VEB08059.1"/>
    </source>
</evidence>
<dbReference type="GO" id="GO:0008986">
    <property type="term" value="F:pyruvate, water dikinase activity"/>
    <property type="evidence" value="ECO:0007669"/>
    <property type="project" value="UniProtKB-EC"/>
</dbReference>
<dbReference type="EMBL" id="LR134162">
    <property type="protein sequence ID" value="VEB08059.1"/>
    <property type="molecule type" value="Genomic_DNA"/>
</dbReference>
<evidence type="ECO:0000256" key="1">
    <source>
        <dbReference type="ARBA" id="ARBA00007837"/>
    </source>
</evidence>
<evidence type="ECO:0000259" key="5">
    <source>
        <dbReference type="Pfam" id="PF02896"/>
    </source>
</evidence>
<dbReference type="PANTHER" id="PTHR43030:SF1">
    <property type="entry name" value="PHOSPHOENOLPYRUVATE SYNTHASE"/>
    <property type="match status" value="1"/>
</dbReference>
<organism evidence="6 7">
    <name type="scientific">Klebsiella pneumoniae</name>
    <dbReference type="NCBI Taxonomy" id="573"/>
    <lineage>
        <taxon>Bacteria</taxon>
        <taxon>Pseudomonadati</taxon>
        <taxon>Pseudomonadota</taxon>
        <taxon>Gammaproteobacteria</taxon>
        <taxon>Enterobacterales</taxon>
        <taxon>Enterobacteriaceae</taxon>
        <taxon>Klebsiella/Raoultella group</taxon>
        <taxon>Klebsiella</taxon>
        <taxon>Klebsiella pneumoniae complex</taxon>
    </lineage>
</organism>
<dbReference type="SUPFAM" id="SSF51621">
    <property type="entry name" value="Phosphoenolpyruvate/pyruvate domain"/>
    <property type="match status" value="1"/>
</dbReference>
<gene>
    <name evidence="6" type="primary">ppsA_2</name>
    <name evidence="6" type="ORF">NCTC13635_07263</name>
</gene>
<keyword evidence="6" id="KW-0808">Transferase</keyword>
<reference evidence="6 7" key="1">
    <citation type="submission" date="2018-12" db="EMBL/GenBank/DDBJ databases">
        <authorList>
            <consortium name="Pathogen Informatics"/>
        </authorList>
    </citation>
    <scope>NUCLEOTIDE SEQUENCE [LARGE SCALE GENOMIC DNA]</scope>
    <source>
        <strain evidence="6 7">NCTC13635</strain>
    </source>
</reference>
<evidence type="ECO:0000256" key="4">
    <source>
        <dbReference type="ARBA" id="ARBA00022840"/>
    </source>
</evidence>
<dbReference type="AlphaFoldDB" id="A0A447S7X9"/>
<dbReference type="InterPro" id="IPR015813">
    <property type="entry name" value="Pyrv/PenolPyrv_kinase-like_dom"/>
</dbReference>
<name>A0A447S7X9_KLEPN</name>
<evidence type="ECO:0000313" key="7">
    <source>
        <dbReference type="Proteomes" id="UP000282433"/>
    </source>
</evidence>
<sequence length="89" mass="10029">MKGLRSPREFYVGRLTEGIATLGAAFYPKRVIVRLSDFKSNEYANLVGGERYEPEEENPMLGFRGAGRYVSESFRDCFALGVRSDEARA</sequence>
<dbReference type="Gene3D" id="3.20.20.60">
    <property type="entry name" value="Phosphoenolpyruvate-binding domains"/>
    <property type="match status" value="1"/>
</dbReference>
<accession>A0A447S7X9</accession>
<dbReference type="InterPro" id="IPR040442">
    <property type="entry name" value="Pyrv_kinase-like_dom_sf"/>
</dbReference>
<keyword evidence="4" id="KW-0067">ATP-binding</keyword>